<sequence>MTELHEAVAVGDYDLVKEILRKGRCDPNHKDVDWNDRTPLHWAAAKGQSEMIKLLVAHGARPCLKSDVGWTPAHFAAESGRLGVLRTLHSLHAAMDAADLFGDTPRRLAEIYGHKECVKFLEMLMAACCHIPIIEEFSTADSQFSCCRVYMNFSTNSCSSSSAKGVEFAPHLTVPESHGARVEVFTLMQQFHLLISADSYLGGITGIFKLPPASADVQKVQQLCPSSGIAEALAGAGQYCCGCRHKMKFVAEVESRNYRRTAAMKGIPVDQRDEDWELKKEEFERNSSCARQTYTTSVQKKNRKKMGKR</sequence>
<evidence type="ECO:0000256" key="1">
    <source>
        <dbReference type="ARBA" id="ARBA00022737"/>
    </source>
</evidence>
<dbReference type="PROSITE" id="PS50088">
    <property type="entry name" value="ANK_REPEAT"/>
    <property type="match status" value="2"/>
</dbReference>
<evidence type="ECO:0000256" key="2">
    <source>
        <dbReference type="ARBA" id="ARBA00023043"/>
    </source>
</evidence>
<evidence type="ECO:0000256" key="3">
    <source>
        <dbReference type="PROSITE-ProRule" id="PRU00023"/>
    </source>
</evidence>
<feature type="repeat" description="ANK" evidence="3">
    <location>
        <begin position="35"/>
        <end position="67"/>
    </location>
</feature>
<name>R0J9Q6_ANAPL</name>
<gene>
    <name evidence="5" type="ORF">Anapl_11398</name>
</gene>
<dbReference type="PANTHER" id="PTHR24201:SF15">
    <property type="entry name" value="ANKYRIN REPEAT DOMAIN-CONTAINING PROTEIN 66"/>
    <property type="match status" value="1"/>
</dbReference>
<feature type="compositionally biased region" description="Basic residues" evidence="4">
    <location>
        <begin position="300"/>
        <end position="309"/>
    </location>
</feature>
<dbReference type="InterPro" id="IPR036770">
    <property type="entry name" value="Ankyrin_rpt-contain_sf"/>
</dbReference>
<feature type="repeat" description="ANK" evidence="3">
    <location>
        <begin position="68"/>
        <end position="100"/>
    </location>
</feature>
<keyword evidence="1" id="KW-0677">Repeat</keyword>
<keyword evidence="2 3" id="KW-0040">ANK repeat</keyword>
<dbReference type="PANTHER" id="PTHR24201">
    <property type="entry name" value="ANK_REP_REGION DOMAIN-CONTAINING PROTEIN"/>
    <property type="match status" value="1"/>
</dbReference>
<dbReference type="SMART" id="SM00248">
    <property type="entry name" value="ANK"/>
    <property type="match status" value="4"/>
</dbReference>
<dbReference type="Pfam" id="PF12796">
    <property type="entry name" value="Ank_2"/>
    <property type="match status" value="1"/>
</dbReference>
<evidence type="ECO:0000313" key="5">
    <source>
        <dbReference type="EMBL" id="EOA93706.1"/>
    </source>
</evidence>
<feature type="region of interest" description="Disordered" evidence="4">
    <location>
        <begin position="290"/>
        <end position="309"/>
    </location>
</feature>
<dbReference type="InterPro" id="IPR002110">
    <property type="entry name" value="Ankyrin_rpt"/>
</dbReference>
<keyword evidence="6" id="KW-1185">Reference proteome</keyword>
<evidence type="ECO:0000256" key="4">
    <source>
        <dbReference type="SAM" id="MobiDB-lite"/>
    </source>
</evidence>
<dbReference type="AlphaFoldDB" id="R0J9Q6"/>
<dbReference type="SUPFAM" id="SSF48403">
    <property type="entry name" value="Ankyrin repeat"/>
    <property type="match status" value="1"/>
</dbReference>
<dbReference type="EMBL" id="KB745661">
    <property type="protein sequence ID" value="EOA93706.1"/>
    <property type="molecule type" value="Genomic_DNA"/>
</dbReference>
<proteinExistence type="predicted"/>
<dbReference type="Proteomes" id="UP000296049">
    <property type="component" value="Unassembled WGS sequence"/>
</dbReference>
<dbReference type="PROSITE" id="PS50297">
    <property type="entry name" value="ANK_REP_REGION"/>
    <property type="match status" value="1"/>
</dbReference>
<feature type="compositionally biased region" description="Polar residues" evidence="4">
    <location>
        <begin position="290"/>
        <end position="299"/>
    </location>
</feature>
<dbReference type="InterPro" id="IPR050776">
    <property type="entry name" value="Ank_Repeat/CDKN_Inhibitor"/>
</dbReference>
<protein>
    <submittedName>
        <fullName evidence="5">Ankyrin repeat domain-containing protein 28</fullName>
    </submittedName>
</protein>
<organism evidence="5 6">
    <name type="scientific">Anas platyrhynchos</name>
    <name type="common">Mallard</name>
    <name type="synonym">Anas boschas</name>
    <dbReference type="NCBI Taxonomy" id="8839"/>
    <lineage>
        <taxon>Eukaryota</taxon>
        <taxon>Metazoa</taxon>
        <taxon>Chordata</taxon>
        <taxon>Craniata</taxon>
        <taxon>Vertebrata</taxon>
        <taxon>Euteleostomi</taxon>
        <taxon>Archelosauria</taxon>
        <taxon>Archosauria</taxon>
        <taxon>Dinosauria</taxon>
        <taxon>Saurischia</taxon>
        <taxon>Theropoda</taxon>
        <taxon>Coelurosauria</taxon>
        <taxon>Aves</taxon>
        <taxon>Neognathae</taxon>
        <taxon>Galloanserae</taxon>
        <taxon>Anseriformes</taxon>
        <taxon>Anatidae</taxon>
        <taxon>Anatinae</taxon>
        <taxon>Anas</taxon>
    </lineage>
</organism>
<reference evidence="6" key="1">
    <citation type="journal article" date="2013" name="Nat. Genet.">
        <title>The duck genome and transcriptome provide insight into an avian influenza virus reservoir species.</title>
        <authorList>
            <person name="Huang Y."/>
            <person name="Li Y."/>
            <person name="Burt D.W."/>
            <person name="Chen H."/>
            <person name="Zhang Y."/>
            <person name="Qian W."/>
            <person name="Kim H."/>
            <person name="Gan S."/>
            <person name="Zhao Y."/>
            <person name="Li J."/>
            <person name="Yi K."/>
            <person name="Feng H."/>
            <person name="Zhu P."/>
            <person name="Li B."/>
            <person name="Liu Q."/>
            <person name="Fairley S."/>
            <person name="Magor K.E."/>
            <person name="Du Z."/>
            <person name="Hu X."/>
            <person name="Goodman L."/>
            <person name="Tafer H."/>
            <person name="Vignal A."/>
            <person name="Lee T."/>
            <person name="Kim K.W."/>
            <person name="Sheng Z."/>
            <person name="An Y."/>
            <person name="Searle S."/>
            <person name="Herrero J."/>
            <person name="Groenen M.A."/>
            <person name="Crooijmans R.P."/>
            <person name="Faraut T."/>
            <person name="Cai Q."/>
            <person name="Webster R.G."/>
            <person name="Aldridge J.R."/>
            <person name="Warren W.C."/>
            <person name="Bartschat S."/>
            <person name="Kehr S."/>
            <person name="Marz M."/>
            <person name="Stadler P.F."/>
            <person name="Smith J."/>
            <person name="Kraus R.H."/>
            <person name="Zhao Y."/>
            <person name="Ren L."/>
            <person name="Fei J."/>
            <person name="Morisson M."/>
            <person name="Kaiser P."/>
            <person name="Griffin D.K."/>
            <person name="Rao M."/>
            <person name="Pitel F."/>
            <person name="Wang J."/>
            <person name="Li N."/>
        </authorList>
    </citation>
    <scope>NUCLEOTIDE SEQUENCE [LARGE SCALE GENOMIC DNA]</scope>
</reference>
<accession>R0J9Q6</accession>
<dbReference type="Gene3D" id="1.25.40.20">
    <property type="entry name" value="Ankyrin repeat-containing domain"/>
    <property type="match status" value="2"/>
</dbReference>
<evidence type="ECO:0000313" key="6">
    <source>
        <dbReference type="Proteomes" id="UP000296049"/>
    </source>
</evidence>